<dbReference type="GO" id="GO:0003887">
    <property type="term" value="F:DNA-directed DNA polymerase activity"/>
    <property type="evidence" value="ECO:0007669"/>
    <property type="project" value="UniProtKB-KW"/>
</dbReference>
<keyword evidence="5" id="KW-0548">Nucleotidyltransferase</keyword>
<dbReference type="EMBL" id="JAPDRL010000010">
    <property type="protein sequence ID" value="KAJ9667804.1"/>
    <property type="molecule type" value="Genomic_DNA"/>
</dbReference>
<reference evidence="5" key="1">
    <citation type="submission" date="2022-10" db="EMBL/GenBank/DDBJ databases">
        <title>Culturing micro-colonial fungi from biological soil crusts in the Mojave desert and describing Neophaeococcomyces mojavensis, and introducing the new genera and species Taxawa tesnikishii.</title>
        <authorList>
            <person name="Kurbessoian T."/>
            <person name="Stajich J.E."/>
        </authorList>
    </citation>
    <scope>NUCLEOTIDE SEQUENCE</scope>
    <source>
        <strain evidence="5">TK_1</strain>
    </source>
</reference>
<dbReference type="PANTHER" id="PTHR13213">
    <property type="entry name" value="MYB-BINDING PROTEIN 1A FAMILY MEMBER"/>
    <property type="match status" value="1"/>
</dbReference>
<accession>A0ABQ9P2N0</accession>
<protein>
    <submittedName>
        <fullName evidence="5">DNA-directed DNA polymerase</fullName>
        <ecNumber evidence="5">2.7.7.7</ecNumber>
    </submittedName>
</protein>
<dbReference type="SUPFAM" id="SSF48371">
    <property type="entry name" value="ARM repeat"/>
    <property type="match status" value="1"/>
</dbReference>
<keyword evidence="5" id="KW-0239">DNA-directed DNA polymerase</keyword>
<dbReference type="InterPro" id="IPR016024">
    <property type="entry name" value="ARM-type_fold"/>
</dbReference>
<evidence type="ECO:0000256" key="4">
    <source>
        <dbReference type="SAM" id="MobiDB-lite"/>
    </source>
</evidence>
<feature type="compositionally biased region" description="Acidic residues" evidence="4">
    <location>
        <begin position="742"/>
        <end position="754"/>
    </location>
</feature>
<organism evidence="5 6">
    <name type="scientific">Coniosporium apollinis</name>
    <dbReference type="NCBI Taxonomy" id="61459"/>
    <lineage>
        <taxon>Eukaryota</taxon>
        <taxon>Fungi</taxon>
        <taxon>Dikarya</taxon>
        <taxon>Ascomycota</taxon>
        <taxon>Pezizomycotina</taxon>
        <taxon>Dothideomycetes</taxon>
        <taxon>Dothideomycetes incertae sedis</taxon>
        <taxon>Coniosporium</taxon>
    </lineage>
</organism>
<dbReference type="EC" id="2.7.7.7" evidence="5"/>
<feature type="compositionally biased region" description="Acidic residues" evidence="4">
    <location>
        <begin position="799"/>
        <end position="815"/>
    </location>
</feature>
<keyword evidence="3" id="KW-0539">Nucleus</keyword>
<dbReference type="PANTHER" id="PTHR13213:SF2">
    <property type="entry name" value="MYB-BINDING PROTEIN 1A"/>
    <property type="match status" value="1"/>
</dbReference>
<dbReference type="Proteomes" id="UP001172684">
    <property type="component" value="Unassembled WGS sequence"/>
</dbReference>
<name>A0ABQ9P2N0_9PEZI</name>
<feature type="compositionally biased region" description="Acidic residues" evidence="4">
    <location>
        <begin position="764"/>
        <end position="780"/>
    </location>
</feature>
<dbReference type="Pfam" id="PF04931">
    <property type="entry name" value="DNA_pol_phi"/>
    <property type="match status" value="1"/>
</dbReference>
<dbReference type="InterPro" id="IPR007015">
    <property type="entry name" value="DNA_pol_V/MYBBP1A"/>
</dbReference>
<evidence type="ECO:0000256" key="1">
    <source>
        <dbReference type="ARBA" id="ARBA00004123"/>
    </source>
</evidence>
<keyword evidence="6" id="KW-1185">Reference proteome</keyword>
<evidence type="ECO:0000313" key="6">
    <source>
        <dbReference type="Proteomes" id="UP001172684"/>
    </source>
</evidence>
<sequence length="1003" mass="110745">MSRKRRRAVEDDNQSANAVARKRQYTEEDAKLAKIYEHLASEAETDRIEAAKELISRLDPGNSSTSASAEKILRRLIRGLCSGRKAARLGYGVALAEVLRKLYGPGSQLIPEFTLTAEGLLSLIVECTKPEAKAAGQEKRDHIFGRLFAWQAVLRSSISVQSSAPEGKWINVLDLIGNLALFTPWLREECGKILYEFAESLNADEHGQRRARDLMHALKTNKLEKTPEGVAVWLSVRNRLPDSVLPEDVWHKKDPLCTKERRSLAKVMKGDLTSATDHDDGEKKPVKSGASQSHLHFAWLVVINAVIQKYSKHKGGSASTDVSEFSKFWDVVIDDNLFSSTASHERKSWGFQLFSKMLLTAPGWVLPAAFSQNLMRSLINQINDKERYLHSAAEGSLKAMKSRVSREPELATAIIAGLLSEHGSINFDKVTKTKAVENIMALANADAMVKLVPLLCGLMARPGTQDEREANSRRQTLADLLVAAVKTPRAPDSFISDGESWRDRVVTQFVTLAYFVPTKVDNISPSPPVSDATRAVLKVRLKSCLKHILAAQPEDPSPHPVVNNIRNLSLEKTYKLATQPDEETLKVAKQAYIALDSISQRMTGAGGPERSALQAFRLLYSFALLELYNGEPDAVSILEELQLCYQSTLESKKAVDTSFDLLLEILLSLVSKPQSVFRAIAEQVFATFAAQLTRDGLQSLVDILEKRENLAGQQELFDQAGSEMDEDEDEAASDVEIIEGELESGDEDEGESSDAESSSGSIASDDDSDGGSDGSQDEVTEFERKLAETLKTSKFQAGDQEDGDSDEDDGSDMDDDQMFAIEPALAKVMAERKKLADKKKEGKGARETVVNFKNRVLDLLSIFVKQQHANPLALEVILPLLRLIRSTPTKQLADKASGVLGELIDSAKKKGLPTPPDDGSVWTLLKDVHTEVSSKDASKLHLNACSRGSIFIAKVLIAQKDSSFDAVVDIYADTAKKCRSRSRMAQEFFVKWDTWWPDAMKQK</sequence>
<gene>
    <name evidence="5" type="primary">POL5</name>
    <name evidence="5" type="ORF">H2201_001990</name>
</gene>
<evidence type="ECO:0000256" key="2">
    <source>
        <dbReference type="ARBA" id="ARBA00006809"/>
    </source>
</evidence>
<comment type="caution">
    <text evidence="5">The sequence shown here is derived from an EMBL/GenBank/DDBJ whole genome shotgun (WGS) entry which is preliminary data.</text>
</comment>
<feature type="region of interest" description="Disordered" evidence="4">
    <location>
        <begin position="742"/>
        <end position="815"/>
    </location>
</feature>
<comment type="similarity">
    <text evidence="2">Belongs to the MYBBP1A family.</text>
</comment>
<proteinExistence type="inferred from homology"/>
<feature type="compositionally biased region" description="Basic and acidic residues" evidence="4">
    <location>
        <begin position="276"/>
        <end position="285"/>
    </location>
</feature>
<feature type="region of interest" description="Disordered" evidence="4">
    <location>
        <begin position="1"/>
        <end position="23"/>
    </location>
</feature>
<feature type="region of interest" description="Disordered" evidence="4">
    <location>
        <begin position="269"/>
        <end position="289"/>
    </location>
</feature>
<evidence type="ECO:0000256" key="3">
    <source>
        <dbReference type="ARBA" id="ARBA00023242"/>
    </source>
</evidence>
<evidence type="ECO:0000313" key="5">
    <source>
        <dbReference type="EMBL" id="KAJ9667804.1"/>
    </source>
</evidence>
<keyword evidence="5" id="KW-0808">Transferase</keyword>
<comment type="subcellular location">
    <subcellularLocation>
        <location evidence="1">Nucleus</location>
    </subcellularLocation>
</comment>